<dbReference type="Proteomes" id="UP000579945">
    <property type="component" value="Unassembled WGS sequence"/>
</dbReference>
<dbReference type="SUPFAM" id="SSF103196">
    <property type="entry name" value="Roadblock/LC7 domain"/>
    <property type="match status" value="1"/>
</dbReference>
<name>A0A7W5VK70_9ACTN</name>
<evidence type="ECO:0000313" key="2">
    <source>
        <dbReference type="EMBL" id="MBB3733815.1"/>
    </source>
</evidence>
<evidence type="ECO:0000313" key="3">
    <source>
        <dbReference type="Proteomes" id="UP000579945"/>
    </source>
</evidence>
<protein>
    <recommendedName>
        <fullName evidence="1">Roadblock/LAMTOR2 domain-containing protein</fullName>
    </recommendedName>
</protein>
<accession>A0A7W5VK70</accession>
<dbReference type="RefSeq" id="WP_183662541.1">
    <property type="nucleotide sequence ID" value="NZ_JACIBV010000003.1"/>
</dbReference>
<gene>
    <name evidence="2" type="ORF">FHR33_009768</name>
</gene>
<dbReference type="InterPro" id="IPR004942">
    <property type="entry name" value="Roadblock/LAMTOR2_dom"/>
</dbReference>
<dbReference type="Gene3D" id="3.30.450.30">
    <property type="entry name" value="Dynein light chain 2a, cytoplasmic"/>
    <property type="match status" value="1"/>
</dbReference>
<dbReference type="SMART" id="SM00960">
    <property type="entry name" value="Robl_LC7"/>
    <property type="match status" value="1"/>
</dbReference>
<sequence length="124" mass="13178">MLKDIVEVTGVRHAVVFTADGLPKIWSEATERDDADRIAATGSGLQSLGRSISNSYGRSPSVREVMIGYDGGFLFIRAAAEGSHLAVITHADVDPRLVSQQMQTVIQRLGDQALATPARNAAGT</sequence>
<dbReference type="EMBL" id="JACIBV010000003">
    <property type="protein sequence ID" value="MBB3733815.1"/>
    <property type="molecule type" value="Genomic_DNA"/>
</dbReference>
<dbReference type="GeneID" id="95395740"/>
<dbReference type="Pfam" id="PF03259">
    <property type="entry name" value="Robl_LC7"/>
    <property type="match status" value="1"/>
</dbReference>
<dbReference type="AlphaFoldDB" id="A0A7W5VK70"/>
<reference evidence="2 3" key="1">
    <citation type="submission" date="2020-08" db="EMBL/GenBank/DDBJ databases">
        <title>Sequencing the genomes of 1000 actinobacteria strains.</title>
        <authorList>
            <person name="Klenk H.-P."/>
        </authorList>
    </citation>
    <scope>NUCLEOTIDE SEQUENCE [LARGE SCALE GENOMIC DNA]</scope>
    <source>
        <strain evidence="2 3">DSM 44320</strain>
    </source>
</reference>
<feature type="domain" description="Roadblock/LAMTOR2" evidence="1">
    <location>
        <begin position="1"/>
        <end position="89"/>
    </location>
</feature>
<dbReference type="PANTHER" id="PTHR36222:SF1">
    <property type="entry name" value="SERINE PROTEASE INHIBITOR RV3364C"/>
    <property type="match status" value="1"/>
</dbReference>
<organism evidence="2 3">
    <name type="scientific">Nonomuraea dietziae</name>
    <dbReference type="NCBI Taxonomy" id="65515"/>
    <lineage>
        <taxon>Bacteria</taxon>
        <taxon>Bacillati</taxon>
        <taxon>Actinomycetota</taxon>
        <taxon>Actinomycetes</taxon>
        <taxon>Streptosporangiales</taxon>
        <taxon>Streptosporangiaceae</taxon>
        <taxon>Nonomuraea</taxon>
    </lineage>
</organism>
<proteinExistence type="predicted"/>
<evidence type="ECO:0000259" key="1">
    <source>
        <dbReference type="SMART" id="SM00960"/>
    </source>
</evidence>
<keyword evidence="3" id="KW-1185">Reference proteome</keyword>
<dbReference type="PANTHER" id="PTHR36222">
    <property type="entry name" value="SERINE PROTEASE INHIBITOR RV3364C"/>
    <property type="match status" value="1"/>
</dbReference>
<dbReference type="InterPro" id="IPR053141">
    <property type="entry name" value="Mycobact_SerProt_Inhib_Rv3364c"/>
</dbReference>
<comment type="caution">
    <text evidence="2">The sequence shown here is derived from an EMBL/GenBank/DDBJ whole genome shotgun (WGS) entry which is preliminary data.</text>
</comment>